<dbReference type="Pfam" id="PF19759">
    <property type="entry name" value="DUF6246"/>
    <property type="match status" value="1"/>
</dbReference>
<dbReference type="AlphaFoldDB" id="A0A9Q8V491"/>
<organism evidence="1 2">
    <name type="scientific">Moellerella wisconsensis</name>
    <dbReference type="NCBI Taxonomy" id="158849"/>
    <lineage>
        <taxon>Bacteria</taxon>
        <taxon>Pseudomonadati</taxon>
        <taxon>Pseudomonadota</taxon>
        <taxon>Gammaproteobacteria</taxon>
        <taxon>Enterobacterales</taxon>
        <taxon>Morganellaceae</taxon>
        <taxon>Moellerella</taxon>
    </lineage>
</organism>
<evidence type="ECO:0000313" key="1">
    <source>
        <dbReference type="EMBL" id="UNH31698.1"/>
    </source>
</evidence>
<accession>A0A9Q8V491</accession>
<gene>
    <name evidence="1" type="ORF">MNY72_05215</name>
</gene>
<name>A0A9Q8V491_9GAMM</name>
<dbReference type="EMBL" id="CP093245">
    <property type="protein sequence ID" value="UNH31698.1"/>
    <property type="molecule type" value="Genomic_DNA"/>
</dbReference>
<protein>
    <submittedName>
        <fullName evidence="1">DUF6246 family protein</fullName>
    </submittedName>
</protein>
<dbReference type="Proteomes" id="UP000829116">
    <property type="component" value="Chromosome"/>
</dbReference>
<dbReference type="RefSeq" id="WP_241542654.1">
    <property type="nucleotide sequence ID" value="NZ_CAWQWN010000001.1"/>
</dbReference>
<evidence type="ECO:0000313" key="2">
    <source>
        <dbReference type="Proteomes" id="UP000829116"/>
    </source>
</evidence>
<sequence length="229" mass="25824">MTPKIEYGEFAVQTPNNEYIFSPSFNAMTNIGSPSEIVDIFTILSGSVVSDAISLLTAYSLNGGSNSNWLFKYLKKSTSRKLLSSAMIVMQACCNKDCDELIGQWCAGKNGTTYRIGKLPISDIIVLARELMIHGVIGKVKIRNLQRNESGKEFTDSFNAVEYINASRVHFGMNRDEAEKLTMSEFLMMIKAKYPEEKGFTKEEYDTAVDDYFERKKRRIAQTKANNAR</sequence>
<reference evidence="1" key="1">
    <citation type="submission" date="2022-03" db="EMBL/GenBank/DDBJ databases">
        <title>ESBL-producing Moellerella wisconsensis and Escherichia marmotae isolated from wild game meat.</title>
        <authorList>
            <person name="Biggel M."/>
        </authorList>
    </citation>
    <scope>NUCLEOTIDE SEQUENCE</scope>
    <source>
        <strain evidence="1">W51</strain>
    </source>
</reference>
<proteinExistence type="predicted"/>
<dbReference type="InterPro" id="IPR046213">
    <property type="entry name" value="DUF6246"/>
</dbReference>